<dbReference type="EMBL" id="ML120374">
    <property type="protein sequence ID" value="RPB01329.1"/>
    <property type="molecule type" value="Genomic_DNA"/>
</dbReference>
<proteinExistence type="predicted"/>
<keyword evidence="2" id="KW-1185">Reference proteome</keyword>
<evidence type="ECO:0000313" key="2">
    <source>
        <dbReference type="Proteomes" id="UP000276215"/>
    </source>
</evidence>
<dbReference type="AlphaFoldDB" id="A0A3N4JWD9"/>
<gene>
    <name evidence="1" type="ORF">L873DRAFT_1788385</name>
</gene>
<sequence length="259" mass="29014">MNEVGSLVIDTLCHPARGPNIAVLSLCCDSKAQEVQSELKLTGSLFRLVATGAPSVPEKIKNAFEISKYKWVKTLRLPEMVKIFIKVINSIGQVFICIGAVHELLPQVRSLFVRVLWQIVAEAPSTRLFLTRRLCVRAEIDRNLTETAYIIPIIADQRDLARYASRSIDKDSGRNPELMTENLKDEIMKASLGKAPEIFLILALKVDVILSETSIDRRKEMLKKVATTGVELDRKGAKGLTIRTWDADTYVGIPQERLL</sequence>
<name>A0A3N4JWD9_9PEZI</name>
<reference evidence="1 2" key="1">
    <citation type="journal article" date="2018" name="Nat. Ecol. Evol.">
        <title>Pezizomycetes genomes reveal the molecular basis of ectomycorrhizal truffle lifestyle.</title>
        <authorList>
            <person name="Murat C."/>
            <person name="Payen T."/>
            <person name="Noel B."/>
            <person name="Kuo A."/>
            <person name="Morin E."/>
            <person name="Chen J."/>
            <person name="Kohler A."/>
            <person name="Krizsan K."/>
            <person name="Balestrini R."/>
            <person name="Da Silva C."/>
            <person name="Montanini B."/>
            <person name="Hainaut M."/>
            <person name="Levati E."/>
            <person name="Barry K.W."/>
            <person name="Belfiori B."/>
            <person name="Cichocki N."/>
            <person name="Clum A."/>
            <person name="Dockter R.B."/>
            <person name="Fauchery L."/>
            <person name="Guy J."/>
            <person name="Iotti M."/>
            <person name="Le Tacon F."/>
            <person name="Lindquist E.A."/>
            <person name="Lipzen A."/>
            <person name="Malagnac F."/>
            <person name="Mello A."/>
            <person name="Molinier V."/>
            <person name="Miyauchi S."/>
            <person name="Poulain J."/>
            <person name="Riccioni C."/>
            <person name="Rubini A."/>
            <person name="Sitrit Y."/>
            <person name="Splivallo R."/>
            <person name="Traeger S."/>
            <person name="Wang M."/>
            <person name="Zifcakova L."/>
            <person name="Wipf D."/>
            <person name="Zambonelli A."/>
            <person name="Paolocci F."/>
            <person name="Nowrousian M."/>
            <person name="Ottonello S."/>
            <person name="Baldrian P."/>
            <person name="Spatafora J.W."/>
            <person name="Henrissat B."/>
            <person name="Nagy L.G."/>
            <person name="Aury J.M."/>
            <person name="Wincker P."/>
            <person name="Grigoriev I.V."/>
            <person name="Bonfante P."/>
            <person name="Martin F.M."/>
        </authorList>
    </citation>
    <scope>NUCLEOTIDE SEQUENCE [LARGE SCALE GENOMIC DNA]</scope>
    <source>
        <strain evidence="1 2">120613-1</strain>
    </source>
</reference>
<organism evidence="1 2">
    <name type="scientific">Choiromyces venosus 120613-1</name>
    <dbReference type="NCBI Taxonomy" id="1336337"/>
    <lineage>
        <taxon>Eukaryota</taxon>
        <taxon>Fungi</taxon>
        <taxon>Dikarya</taxon>
        <taxon>Ascomycota</taxon>
        <taxon>Pezizomycotina</taxon>
        <taxon>Pezizomycetes</taxon>
        <taxon>Pezizales</taxon>
        <taxon>Tuberaceae</taxon>
        <taxon>Choiromyces</taxon>
    </lineage>
</organism>
<accession>A0A3N4JWD9</accession>
<protein>
    <submittedName>
        <fullName evidence="1">Uncharacterized protein</fullName>
    </submittedName>
</protein>
<evidence type="ECO:0000313" key="1">
    <source>
        <dbReference type="EMBL" id="RPB01329.1"/>
    </source>
</evidence>
<dbReference type="Proteomes" id="UP000276215">
    <property type="component" value="Unassembled WGS sequence"/>
</dbReference>